<evidence type="ECO:0000256" key="4">
    <source>
        <dbReference type="ARBA" id="ARBA00022643"/>
    </source>
</evidence>
<dbReference type="InterPro" id="IPR014063">
    <property type="entry name" value="Arsenate-R_ArsH"/>
</dbReference>
<feature type="region of interest" description="Disordered" evidence="11">
    <location>
        <begin position="227"/>
        <end position="255"/>
    </location>
</feature>
<name>A0A916WWS7_9HYPH</name>
<dbReference type="PANTHER" id="PTHR43590">
    <property type="entry name" value="ARSENIC RESISTANCE PROTEIN ARSH (AFU_ORTHOLOGUE AFUA_5G15030)"/>
    <property type="match status" value="1"/>
</dbReference>
<dbReference type="EMBL" id="BMFA01000001">
    <property type="protein sequence ID" value="GGB36035.1"/>
    <property type="molecule type" value="Genomic_DNA"/>
</dbReference>
<comment type="subunit">
    <text evidence="2">Homotetramer.</text>
</comment>
<dbReference type="GO" id="GO:0000166">
    <property type="term" value="F:nucleotide binding"/>
    <property type="evidence" value="ECO:0007669"/>
    <property type="project" value="UniProtKB-KW"/>
</dbReference>
<dbReference type="GO" id="GO:0052873">
    <property type="term" value="F:FMN reductase (NADPH) activity"/>
    <property type="evidence" value="ECO:0007669"/>
    <property type="project" value="UniProtKB-ARBA"/>
</dbReference>
<evidence type="ECO:0000256" key="10">
    <source>
        <dbReference type="ARBA" id="ARBA00081288"/>
    </source>
</evidence>
<evidence type="ECO:0000256" key="2">
    <source>
        <dbReference type="ARBA" id="ARBA00011881"/>
    </source>
</evidence>
<dbReference type="AlphaFoldDB" id="A0A916WWS7"/>
<keyword evidence="14" id="KW-1185">Reference proteome</keyword>
<dbReference type="FunFam" id="3.40.50.360:FF:000027">
    <property type="entry name" value="Arsenical resistance protein ArsH"/>
    <property type="match status" value="1"/>
</dbReference>
<reference evidence="13" key="2">
    <citation type="submission" date="2020-09" db="EMBL/GenBank/DDBJ databases">
        <authorList>
            <person name="Sun Q."/>
            <person name="Zhou Y."/>
        </authorList>
    </citation>
    <scope>NUCLEOTIDE SEQUENCE</scope>
    <source>
        <strain evidence="13">CGMCC 1.12426</strain>
    </source>
</reference>
<keyword evidence="5" id="KW-0547">Nucleotide-binding</keyword>
<dbReference type="InterPro" id="IPR005025">
    <property type="entry name" value="FMN_Rdtase-like_dom"/>
</dbReference>
<protein>
    <recommendedName>
        <fullName evidence="9">NADPH-dependent FMN reductase ArsH</fullName>
    </recommendedName>
    <alternativeName>
        <fullName evidence="10">Arsenical resistance operon protein ArsH</fullName>
    </alternativeName>
</protein>
<comment type="cofactor">
    <cofactor evidence="1">
        <name>FMN</name>
        <dbReference type="ChEBI" id="CHEBI:58210"/>
    </cofactor>
</comment>
<comment type="caution">
    <text evidence="13">The sequence shown here is derived from an EMBL/GenBank/DDBJ whole genome shotgun (WGS) entry which is preliminary data.</text>
</comment>
<evidence type="ECO:0000256" key="6">
    <source>
        <dbReference type="ARBA" id="ARBA00022857"/>
    </source>
</evidence>
<evidence type="ECO:0000256" key="1">
    <source>
        <dbReference type="ARBA" id="ARBA00001917"/>
    </source>
</evidence>
<comment type="similarity">
    <text evidence="8">Belongs to the ArsH family.</text>
</comment>
<dbReference type="NCBIfam" id="TIGR02690">
    <property type="entry name" value="resist_ArsH"/>
    <property type="match status" value="1"/>
</dbReference>
<dbReference type="GO" id="GO:0016655">
    <property type="term" value="F:oxidoreductase activity, acting on NAD(P)H, quinone or similar compound as acceptor"/>
    <property type="evidence" value="ECO:0007669"/>
    <property type="project" value="TreeGrafter"/>
</dbReference>
<dbReference type="PANTHER" id="PTHR43590:SF1">
    <property type="entry name" value="ARSENIC RESISTANCE PROTEIN ARSH (AFU_ORTHOLOGUE AFUA_5G15030)"/>
    <property type="match status" value="1"/>
</dbReference>
<evidence type="ECO:0000256" key="3">
    <source>
        <dbReference type="ARBA" id="ARBA00022630"/>
    </source>
</evidence>
<keyword evidence="7" id="KW-0560">Oxidoreductase</keyword>
<keyword evidence="3" id="KW-0285">Flavoprotein</keyword>
<evidence type="ECO:0000256" key="11">
    <source>
        <dbReference type="SAM" id="MobiDB-lite"/>
    </source>
</evidence>
<dbReference type="InterPro" id="IPR029039">
    <property type="entry name" value="Flavoprotein-like_sf"/>
</dbReference>
<accession>A0A916WWS7</accession>
<dbReference type="RefSeq" id="WP_150494139.1">
    <property type="nucleotide sequence ID" value="NZ_BMFA01000001.1"/>
</dbReference>
<dbReference type="Pfam" id="PF03358">
    <property type="entry name" value="FMN_red"/>
    <property type="match status" value="1"/>
</dbReference>
<evidence type="ECO:0000313" key="13">
    <source>
        <dbReference type="EMBL" id="GGB36035.1"/>
    </source>
</evidence>
<keyword evidence="6" id="KW-0521">NADP</keyword>
<evidence type="ECO:0000256" key="7">
    <source>
        <dbReference type="ARBA" id="ARBA00023002"/>
    </source>
</evidence>
<reference evidence="13" key="1">
    <citation type="journal article" date="2014" name="Int. J. Syst. Evol. Microbiol.">
        <title>Complete genome sequence of Corynebacterium casei LMG S-19264T (=DSM 44701T), isolated from a smear-ripened cheese.</title>
        <authorList>
            <consortium name="US DOE Joint Genome Institute (JGI-PGF)"/>
            <person name="Walter F."/>
            <person name="Albersmeier A."/>
            <person name="Kalinowski J."/>
            <person name="Ruckert C."/>
        </authorList>
    </citation>
    <scope>NUCLEOTIDE SEQUENCE</scope>
    <source>
        <strain evidence="13">CGMCC 1.12426</strain>
    </source>
</reference>
<dbReference type="OrthoDB" id="571777at2"/>
<organism evidence="13 14">
    <name type="scientific">Roseibium aquae</name>
    <dbReference type="NCBI Taxonomy" id="1323746"/>
    <lineage>
        <taxon>Bacteria</taxon>
        <taxon>Pseudomonadati</taxon>
        <taxon>Pseudomonadota</taxon>
        <taxon>Alphaproteobacteria</taxon>
        <taxon>Hyphomicrobiales</taxon>
        <taxon>Stappiaceae</taxon>
        <taxon>Roseibium</taxon>
    </lineage>
</organism>
<evidence type="ECO:0000313" key="14">
    <source>
        <dbReference type="Proteomes" id="UP000605148"/>
    </source>
</evidence>
<evidence type="ECO:0000259" key="12">
    <source>
        <dbReference type="Pfam" id="PF03358"/>
    </source>
</evidence>
<proteinExistence type="inferred from homology"/>
<keyword evidence="4" id="KW-0288">FMN</keyword>
<evidence type="ECO:0000256" key="9">
    <source>
        <dbReference type="ARBA" id="ARBA00073853"/>
    </source>
</evidence>
<dbReference type="Gene3D" id="3.40.50.360">
    <property type="match status" value="1"/>
</dbReference>
<dbReference type="SUPFAM" id="SSF52218">
    <property type="entry name" value="Flavoproteins"/>
    <property type="match status" value="1"/>
</dbReference>
<feature type="compositionally biased region" description="Low complexity" evidence="11">
    <location>
        <begin position="237"/>
        <end position="255"/>
    </location>
</feature>
<feature type="domain" description="NADPH-dependent FMN reductase-like" evidence="12">
    <location>
        <begin position="37"/>
        <end position="181"/>
    </location>
</feature>
<gene>
    <name evidence="13" type="primary">ArsH</name>
    <name evidence="13" type="ORF">GCM10011316_05220</name>
</gene>
<dbReference type="Proteomes" id="UP000605148">
    <property type="component" value="Unassembled WGS sequence"/>
</dbReference>
<evidence type="ECO:0000256" key="8">
    <source>
        <dbReference type="ARBA" id="ARBA00060727"/>
    </source>
</evidence>
<sequence length="255" mass="28228">MTQITLNGRDLPNADPDLLEPIDHDALAPAGGRTHPPRVLLLCGSLRDRSYSRFLLQEAERLLQAFGAETRIYDPSGLPLPDDGEASHPKVQELRDLSVWSEAHVWCSPERHGAMTGVLKSQIDWIPLSTGAIRPTQGKTLALMQVSGGSQSFNALNQMRVLGRWMRMVTIPNQSSVPKAYTEFDEAGRMKPSPLYDRVVDVMEELVKFTLLTRDRSDYLVDRYSERKARRTDQTPGAASAAEAVSGQAGMARGE</sequence>
<evidence type="ECO:0000256" key="5">
    <source>
        <dbReference type="ARBA" id="ARBA00022741"/>
    </source>
</evidence>